<organism evidence="3 4">
    <name type="scientific">Xiamenia xianingshaonis</name>
    <dbReference type="NCBI Taxonomy" id="2682776"/>
    <lineage>
        <taxon>Bacteria</taxon>
        <taxon>Bacillati</taxon>
        <taxon>Actinomycetota</taxon>
        <taxon>Coriobacteriia</taxon>
        <taxon>Eggerthellales</taxon>
        <taxon>Eggerthellaceae</taxon>
        <taxon>Xiamenia</taxon>
    </lineage>
</organism>
<feature type="domain" description="DUF2786" evidence="1">
    <location>
        <begin position="7"/>
        <end position="47"/>
    </location>
</feature>
<evidence type="ECO:0000313" key="3">
    <source>
        <dbReference type="EMBL" id="NHM13505.1"/>
    </source>
</evidence>
<sequence>MTHERKKIIEKIKKLFNVNTKRGSTEAEAVSAALAAQRLIVENDVEQWELDDENEPIVSVASPNTRIWQDSLANVVASNFRCRMYCASNGTRQCFEFFGYKNDAEAAATTYEHLAKACASLASDHARQALQRMAGPDASESCRKSLRRKHRQHIVNAFALAFAEGVESELAKQSQALMIVCPPTVNDAYAELVKNWQTKKAESTS</sequence>
<evidence type="ECO:0000313" key="4">
    <source>
        <dbReference type="Proteomes" id="UP000636394"/>
    </source>
</evidence>
<keyword evidence="4" id="KW-1185">Reference proteome</keyword>
<dbReference type="RefSeq" id="WP_166338414.1">
    <property type="nucleotide sequence ID" value="NZ_WPCR01000002.1"/>
</dbReference>
<dbReference type="EMBL" id="WPCR01000002">
    <property type="protein sequence ID" value="NHM13505.1"/>
    <property type="molecule type" value="Genomic_DNA"/>
</dbReference>
<dbReference type="Proteomes" id="UP000636394">
    <property type="component" value="Unassembled WGS sequence"/>
</dbReference>
<dbReference type="InterPro" id="IPR024498">
    <property type="entry name" value="DUF2786"/>
</dbReference>
<reference evidence="3 4" key="1">
    <citation type="submission" date="2019-11" db="EMBL/GenBank/DDBJ databases">
        <title>Eggerthellaceae novel genus isolated from the rectal contents of marmort.</title>
        <authorList>
            <person name="Zhang G."/>
        </authorList>
    </citation>
    <scope>NUCLEOTIDE SEQUENCE [LARGE SCALE GENOMIC DNA]</scope>
    <source>
        <strain evidence="4">zg-886</strain>
    </source>
</reference>
<dbReference type="Pfam" id="PF10979">
    <property type="entry name" value="DUF2786"/>
    <property type="match status" value="1"/>
</dbReference>
<evidence type="ECO:0000259" key="2">
    <source>
        <dbReference type="Pfam" id="PF23771"/>
    </source>
</evidence>
<evidence type="ECO:0000259" key="1">
    <source>
        <dbReference type="Pfam" id="PF10979"/>
    </source>
</evidence>
<dbReference type="Pfam" id="PF23771">
    <property type="entry name" value="DUF7168"/>
    <property type="match status" value="1"/>
</dbReference>
<dbReference type="InterPro" id="IPR055592">
    <property type="entry name" value="DUF7168"/>
</dbReference>
<feature type="domain" description="DUF7168" evidence="2">
    <location>
        <begin position="58"/>
        <end position="192"/>
    </location>
</feature>
<accession>A0ABX0IFW1</accession>
<gene>
    <name evidence="3" type="ORF">GMI68_01750</name>
</gene>
<name>A0ABX0IFW1_9ACTN</name>
<comment type="caution">
    <text evidence="3">The sequence shown here is derived from an EMBL/GenBank/DDBJ whole genome shotgun (WGS) entry which is preliminary data.</text>
</comment>
<protein>
    <submittedName>
        <fullName evidence="3">DUF2786 domain-containing protein</fullName>
    </submittedName>
</protein>
<proteinExistence type="predicted"/>